<keyword evidence="1" id="KW-0472">Membrane</keyword>
<reference evidence="2 3" key="1">
    <citation type="submission" date="2016-12" db="EMBL/GenBank/DDBJ databases">
        <title>Trade-off between light-utilization and light-protection in marine flavobacteria.</title>
        <authorList>
            <person name="Kumagai Y."/>
            <person name="Yoshizawa S."/>
            <person name="Kogure K."/>
            <person name="Iwasaki W."/>
        </authorList>
    </citation>
    <scope>NUCLEOTIDE SEQUENCE [LARGE SCALE GENOMIC DNA]</scope>
    <source>
        <strain evidence="2 3">KCTC 22729</strain>
    </source>
</reference>
<name>A0A2S7WB79_9FLAO</name>
<keyword evidence="3" id="KW-1185">Reference proteome</keyword>
<dbReference type="EMBL" id="MSCL01000001">
    <property type="protein sequence ID" value="PQJ74863.1"/>
    <property type="molecule type" value="Genomic_DNA"/>
</dbReference>
<dbReference type="AlphaFoldDB" id="A0A2S7WB79"/>
<dbReference type="PROSITE" id="PS51257">
    <property type="entry name" value="PROKAR_LIPOPROTEIN"/>
    <property type="match status" value="1"/>
</dbReference>
<keyword evidence="1" id="KW-0812">Transmembrane</keyword>
<dbReference type="RefSeq" id="WP_105046006.1">
    <property type="nucleotide sequence ID" value="NZ_CP150662.1"/>
</dbReference>
<dbReference type="Proteomes" id="UP000237608">
    <property type="component" value="Unassembled WGS sequence"/>
</dbReference>
<protein>
    <submittedName>
        <fullName evidence="2">Uncharacterized protein</fullName>
    </submittedName>
</protein>
<accession>A0A2S7WB79</accession>
<sequence length="119" mass="13448">MKKIACFLSILLLFQSCYSYKTFDLKNYPQIKPKKVKIELLDSKIIKGKIINIENEEIFLKTISKTKNISISEIKKIKKREFSLLKTSLLGGVISISLLFIVLNLLLKGVGNAIGVSFP</sequence>
<evidence type="ECO:0000256" key="1">
    <source>
        <dbReference type="SAM" id="Phobius"/>
    </source>
</evidence>
<proteinExistence type="predicted"/>
<dbReference type="OrthoDB" id="1376530at2"/>
<gene>
    <name evidence="2" type="ORF">BTO13_06200</name>
</gene>
<organism evidence="2 3">
    <name type="scientific">Polaribacter gangjinensis</name>
    <dbReference type="NCBI Taxonomy" id="574710"/>
    <lineage>
        <taxon>Bacteria</taxon>
        <taxon>Pseudomonadati</taxon>
        <taxon>Bacteroidota</taxon>
        <taxon>Flavobacteriia</taxon>
        <taxon>Flavobacteriales</taxon>
        <taxon>Flavobacteriaceae</taxon>
    </lineage>
</organism>
<evidence type="ECO:0000313" key="2">
    <source>
        <dbReference type="EMBL" id="PQJ74863.1"/>
    </source>
</evidence>
<keyword evidence="1" id="KW-1133">Transmembrane helix</keyword>
<comment type="caution">
    <text evidence="2">The sequence shown here is derived from an EMBL/GenBank/DDBJ whole genome shotgun (WGS) entry which is preliminary data.</text>
</comment>
<feature type="transmembrane region" description="Helical" evidence="1">
    <location>
        <begin position="89"/>
        <end position="107"/>
    </location>
</feature>
<evidence type="ECO:0000313" key="3">
    <source>
        <dbReference type="Proteomes" id="UP000237608"/>
    </source>
</evidence>